<dbReference type="Proteomes" id="UP000077755">
    <property type="component" value="Chromosome 4"/>
</dbReference>
<protein>
    <submittedName>
        <fullName evidence="2">Uncharacterized protein</fullName>
    </submittedName>
</protein>
<keyword evidence="3" id="KW-1185">Reference proteome</keyword>
<gene>
    <name evidence="2" type="ORF">DCAR_0415291</name>
</gene>
<proteinExistence type="predicted"/>
<evidence type="ECO:0000313" key="2">
    <source>
        <dbReference type="EMBL" id="WOG95961.1"/>
    </source>
</evidence>
<dbReference type="EMBL" id="CP093346">
    <property type="protein sequence ID" value="WOG95961.1"/>
    <property type="molecule type" value="Genomic_DNA"/>
</dbReference>
<reference evidence="2" key="1">
    <citation type="journal article" date="2016" name="Nat. Genet.">
        <title>A high-quality carrot genome assembly provides new insights into carotenoid accumulation and asterid genome evolution.</title>
        <authorList>
            <person name="Iorizzo M."/>
            <person name="Ellison S."/>
            <person name="Senalik D."/>
            <person name="Zeng P."/>
            <person name="Satapoomin P."/>
            <person name="Huang J."/>
            <person name="Bowman M."/>
            <person name="Iovene M."/>
            <person name="Sanseverino W."/>
            <person name="Cavagnaro P."/>
            <person name="Yildiz M."/>
            <person name="Macko-Podgorni A."/>
            <person name="Moranska E."/>
            <person name="Grzebelus E."/>
            <person name="Grzebelus D."/>
            <person name="Ashrafi H."/>
            <person name="Zheng Z."/>
            <person name="Cheng S."/>
            <person name="Spooner D."/>
            <person name="Van Deynze A."/>
            <person name="Simon P."/>
        </authorList>
    </citation>
    <scope>NUCLEOTIDE SEQUENCE</scope>
    <source>
        <tissue evidence="2">Leaf</tissue>
    </source>
</reference>
<organism evidence="2 3">
    <name type="scientific">Daucus carota subsp. sativus</name>
    <name type="common">Carrot</name>
    <dbReference type="NCBI Taxonomy" id="79200"/>
    <lineage>
        <taxon>Eukaryota</taxon>
        <taxon>Viridiplantae</taxon>
        <taxon>Streptophyta</taxon>
        <taxon>Embryophyta</taxon>
        <taxon>Tracheophyta</taxon>
        <taxon>Spermatophyta</taxon>
        <taxon>Magnoliopsida</taxon>
        <taxon>eudicotyledons</taxon>
        <taxon>Gunneridae</taxon>
        <taxon>Pentapetalae</taxon>
        <taxon>asterids</taxon>
        <taxon>campanulids</taxon>
        <taxon>Apiales</taxon>
        <taxon>Apiaceae</taxon>
        <taxon>Apioideae</taxon>
        <taxon>Scandiceae</taxon>
        <taxon>Daucinae</taxon>
        <taxon>Daucus</taxon>
        <taxon>Daucus sect. Daucus</taxon>
    </lineage>
</organism>
<evidence type="ECO:0000256" key="1">
    <source>
        <dbReference type="SAM" id="MobiDB-lite"/>
    </source>
</evidence>
<feature type="region of interest" description="Disordered" evidence="1">
    <location>
        <begin position="95"/>
        <end position="170"/>
    </location>
</feature>
<accession>A0AAF0WW32</accession>
<evidence type="ECO:0000313" key="3">
    <source>
        <dbReference type="Proteomes" id="UP000077755"/>
    </source>
</evidence>
<feature type="compositionally biased region" description="Polar residues" evidence="1">
    <location>
        <begin position="96"/>
        <end position="106"/>
    </location>
</feature>
<name>A0AAF0WW32_DAUCS</name>
<feature type="region of interest" description="Disordered" evidence="1">
    <location>
        <begin position="1"/>
        <end position="24"/>
    </location>
</feature>
<feature type="compositionally biased region" description="Basic and acidic residues" evidence="1">
    <location>
        <begin position="130"/>
        <end position="170"/>
    </location>
</feature>
<reference evidence="2" key="2">
    <citation type="submission" date="2022-03" db="EMBL/GenBank/DDBJ databases">
        <title>Draft title - Genomic analysis of global carrot germplasm unveils the trajectory of domestication and the origin of high carotenoid orange carrot.</title>
        <authorList>
            <person name="Iorizzo M."/>
            <person name="Ellison S."/>
            <person name="Senalik D."/>
            <person name="Macko-Podgorni A."/>
            <person name="Grzebelus D."/>
            <person name="Bostan H."/>
            <person name="Rolling W."/>
            <person name="Curaba J."/>
            <person name="Simon P."/>
        </authorList>
    </citation>
    <scope>NUCLEOTIDE SEQUENCE</scope>
    <source>
        <tissue evidence="2">Leaf</tissue>
    </source>
</reference>
<dbReference type="AlphaFoldDB" id="A0AAF0WW32"/>
<sequence length="367" mass="41378">MDSAGITNNDSVSAGGVNQRERFSVELTPGHTNIVSLKKLRREAGEVVSDDSLEEENEAEKYIFAIVPKNKRSGALPKQKRSGALPVRDTVALNIGKNQHSESSNLKDPVQLENKSKDKGKKISSSAILKFHDDKSTQHERSMSKQVEQRLERTTSEHLTEAPKSGDDGLDRSILQLENLVKLSKAPLTHVQGPDAIEKQLSPELKQNLAEVARSTQLIEGEISEELINRLMGILGNYIKRKTLKKILKEMILEDVYARKTKCSDFKQTKKDLVEMIRHQAPSSNVKEFSTSEHSTGTYGMGHQLEDKLFDVYDTFCQGSYKDMAPSLIRKLYVELAELWPKDTMDPNQIREAIWRARGRRMISSFA</sequence>
<feature type="compositionally biased region" description="Polar residues" evidence="1">
    <location>
        <begin position="1"/>
        <end position="12"/>
    </location>
</feature>